<dbReference type="SUPFAM" id="SSF52799">
    <property type="entry name" value="(Phosphotyrosine protein) phosphatases II"/>
    <property type="match status" value="1"/>
</dbReference>
<keyword evidence="3" id="KW-1185">Reference proteome</keyword>
<proteinExistence type="inferred from homology"/>
<evidence type="ECO:0000313" key="3">
    <source>
        <dbReference type="Proteomes" id="UP000257055"/>
    </source>
</evidence>
<dbReference type="Gene3D" id="3.90.190.10">
    <property type="entry name" value="Protein tyrosine phosphatase superfamily"/>
    <property type="match status" value="1"/>
</dbReference>
<comment type="similarity">
    <text evidence="1">Belongs to the protein-tyrosine phosphatase family.</text>
</comment>
<reference evidence="3" key="1">
    <citation type="submission" date="2015-04" db="EMBL/GenBank/DDBJ databases">
        <authorList>
            <person name="Schardt J."/>
            <person name="Mueller-Herbst S."/>
            <person name="Scherer S."/>
            <person name="Huptas C."/>
        </authorList>
    </citation>
    <scope>NUCLEOTIDE SEQUENCE [LARGE SCALE GENOMIC DNA]</scope>
    <source>
        <strain evidence="3">Kiel-L1</strain>
    </source>
</reference>
<accession>A0A3D8TKU8</accession>
<dbReference type="InterPro" id="IPR029021">
    <property type="entry name" value="Prot-tyrosine_phosphatase-like"/>
</dbReference>
<organism evidence="2 3">
    <name type="scientific">Listeria kieliensis</name>
    <dbReference type="NCBI Taxonomy" id="1621700"/>
    <lineage>
        <taxon>Bacteria</taxon>
        <taxon>Bacillati</taxon>
        <taxon>Bacillota</taxon>
        <taxon>Bacilli</taxon>
        <taxon>Bacillales</taxon>
        <taxon>Listeriaceae</taxon>
        <taxon>Listeria</taxon>
    </lineage>
</organism>
<dbReference type="Pfam" id="PF13350">
    <property type="entry name" value="Y_phosphatase3"/>
    <property type="match status" value="1"/>
</dbReference>
<name>A0A3D8TKU8_9LIST</name>
<sequence length="298" mass="32968">MQKWVKVTGIAFVGTSLLLTGCQSDKKAKTSEQAVASVKMVAGEQIKLGGAVNVRDLGGYKTADGKKIKSHRLIRSAELYKLTGDDIHKLKSTYHLQQIVDFRTNSEVKEKPDPPIQGVRYTHDSIMKDNGASTSMADLTRSLSKMDNPESFLIQANQSFVTDEHARQAYKKFFDILLENEKGAVLWHCTAGKDRAGFGTALVLSALGVPEKTIMQDYLLSNKYRAAENKAAIGEVAKQTDDPKVIDGMKAIMDVRESYLNAAFMEINKQYGSMDRFLKDGLGLTSKDLTKLKSNYLS</sequence>
<evidence type="ECO:0000313" key="2">
    <source>
        <dbReference type="EMBL" id="RDW99479.1"/>
    </source>
</evidence>
<dbReference type="Proteomes" id="UP000257055">
    <property type="component" value="Unassembled WGS sequence"/>
</dbReference>
<dbReference type="PROSITE" id="PS51257">
    <property type="entry name" value="PROKAR_LIPOPROTEIN"/>
    <property type="match status" value="1"/>
</dbReference>
<dbReference type="AlphaFoldDB" id="A0A3D8TKU8"/>
<dbReference type="InterPro" id="IPR026893">
    <property type="entry name" value="Tyr/Ser_Pase_IphP-type"/>
</dbReference>
<comment type="caution">
    <text evidence="2">The sequence shown here is derived from an EMBL/GenBank/DDBJ whole genome shotgun (WGS) entry which is preliminary data.</text>
</comment>
<dbReference type="RefSeq" id="WP_115753868.1">
    <property type="nucleotide sequence ID" value="NZ_LARY01000003.1"/>
</dbReference>
<dbReference type="GO" id="GO:0004721">
    <property type="term" value="F:phosphoprotein phosphatase activity"/>
    <property type="evidence" value="ECO:0007669"/>
    <property type="project" value="InterPro"/>
</dbReference>
<gene>
    <name evidence="2" type="ORF">UR08_11665</name>
</gene>
<dbReference type="PANTHER" id="PTHR31126:SF1">
    <property type="entry name" value="TYROSINE SPECIFIC PROTEIN PHOSPHATASES DOMAIN-CONTAINING PROTEIN"/>
    <property type="match status" value="1"/>
</dbReference>
<evidence type="ECO:0000256" key="1">
    <source>
        <dbReference type="ARBA" id="ARBA00009580"/>
    </source>
</evidence>
<dbReference type="EMBL" id="LARY01000003">
    <property type="protein sequence ID" value="RDW99479.1"/>
    <property type="molecule type" value="Genomic_DNA"/>
</dbReference>
<dbReference type="PANTHER" id="PTHR31126">
    <property type="entry name" value="TYROSINE-PROTEIN PHOSPHATASE"/>
    <property type="match status" value="1"/>
</dbReference>
<protein>
    <submittedName>
        <fullName evidence="2">Protein tyrosine phosphatase</fullName>
    </submittedName>
</protein>